<proteinExistence type="predicted"/>
<keyword evidence="1" id="KW-0732">Signal</keyword>
<feature type="chain" id="PRO_5045367886" evidence="1">
    <location>
        <begin position="21"/>
        <end position="108"/>
    </location>
</feature>
<dbReference type="RefSeq" id="WP_267280934.1">
    <property type="nucleotide sequence ID" value="NZ_JAOVZV010000008.1"/>
</dbReference>
<dbReference type="EMBL" id="JAOVZV010000008">
    <property type="protein sequence ID" value="MCX8532356.1"/>
    <property type="molecule type" value="Genomic_DNA"/>
</dbReference>
<gene>
    <name evidence="2" type="ORF">OEA66_08330</name>
</gene>
<dbReference type="Proteomes" id="UP001070176">
    <property type="component" value="Unassembled WGS sequence"/>
</dbReference>
<name>A0ABT3Y2R3_9FLAO</name>
<evidence type="ECO:0000256" key="1">
    <source>
        <dbReference type="SAM" id="SignalP"/>
    </source>
</evidence>
<evidence type="ECO:0000313" key="3">
    <source>
        <dbReference type="Proteomes" id="UP001070176"/>
    </source>
</evidence>
<protein>
    <submittedName>
        <fullName evidence="2">Uncharacterized protein</fullName>
    </submittedName>
</protein>
<accession>A0ABT3Y2R3</accession>
<reference evidence="2" key="1">
    <citation type="submission" date="2022-10" db="EMBL/GenBank/DDBJ databases">
        <title>Chryseobacterium sp. nov., a novel bacterial species.</title>
        <authorList>
            <person name="Cao Y."/>
        </authorList>
    </citation>
    <scope>NUCLEOTIDE SEQUENCE</scope>
    <source>
        <strain evidence="2">KC 927</strain>
    </source>
</reference>
<keyword evidence="3" id="KW-1185">Reference proteome</keyword>
<organism evidence="2 3">
    <name type="scientific">Chryseobacterium luquanense</name>
    <dbReference type="NCBI Taxonomy" id="2983766"/>
    <lineage>
        <taxon>Bacteria</taxon>
        <taxon>Pseudomonadati</taxon>
        <taxon>Bacteroidota</taxon>
        <taxon>Flavobacteriia</taxon>
        <taxon>Flavobacteriales</taxon>
        <taxon>Weeksellaceae</taxon>
        <taxon>Chryseobacterium group</taxon>
        <taxon>Chryseobacterium</taxon>
    </lineage>
</organism>
<comment type="caution">
    <text evidence="2">The sequence shown here is derived from an EMBL/GenBank/DDBJ whole genome shotgun (WGS) entry which is preliminary data.</text>
</comment>
<feature type="signal peptide" evidence="1">
    <location>
        <begin position="1"/>
        <end position="20"/>
    </location>
</feature>
<evidence type="ECO:0000313" key="2">
    <source>
        <dbReference type="EMBL" id="MCX8532356.1"/>
    </source>
</evidence>
<sequence length="108" mass="11422">MKKIILGLFLTVGVSGITLANTADDLKEKNEKKSEASQKAKGVCEYTTVTSYVDTCGSLQGRSSSWPTWQECPSGVQTGTRITTPVTVVVGPVKKCDSIQPTEPVTGG</sequence>